<proteinExistence type="inferred from homology"/>
<dbReference type="AlphaFoldDB" id="A0A642V6J6"/>
<evidence type="ECO:0000256" key="13">
    <source>
        <dbReference type="ARBA" id="ARBA00031407"/>
    </source>
</evidence>
<evidence type="ECO:0000256" key="10">
    <source>
        <dbReference type="ARBA" id="ARBA00023136"/>
    </source>
</evidence>
<dbReference type="GO" id="GO:0005744">
    <property type="term" value="C:TIM23 mitochondrial import inner membrane translocase complex"/>
    <property type="evidence" value="ECO:0007669"/>
    <property type="project" value="InterPro"/>
</dbReference>
<keyword evidence="9" id="KW-0496">Mitochondrion</keyword>
<comment type="similarity">
    <text evidence="2">Belongs to the TIM16/PAM16 family.</text>
</comment>
<protein>
    <recommendedName>
        <fullName evidence="4">Mitochondrial import inner membrane translocase subunit TIM16</fullName>
    </recommendedName>
    <alternativeName>
        <fullName evidence="3">Mitochondrial import inner membrane translocase subunit tim16</fullName>
    </alternativeName>
    <alternativeName>
        <fullName evidence="12 13">Presequence translocated-associated motor subunit PAM16</fullName>
    </alternativeName>
</protein>
<keyword evidence="15" id="KW-1185">Reference proteome</keyword>
<evidence type="ECO:0000256" key="6">
    <source>
        <dbReference type="ARBA" id="ARBA00022792"/>
    </source>
</evidence>
<dbReference type="FunFam" id="1.10.287.110:FF:000006">
    <property type="entry name" value="Import inner membrane translocase subunit TIM16"/>
    <property type="match status" value="1"/>
</dbReference>
<comment type="caution">
    <text evidence="14">The sequence shown here is derived from an EMBL/GenBank/DDBJ whole genome shotgun (WGS) entry which is preliminary data.</text>
</comment>
<sequence>MRIVLTGGQVFGRAFAEAYKQASNASVNYRANQMVRERTGGLSLDEACKILNVEPGNLSKEAVQKQYEHLFEANSKEKSGSFYLQSKVYRSMERLTYELEKNNPSANNSAAKS</sequence>
<evidence type="ECO:0000313" key="14">
    <source>
        <dbReference type="EMBL" id="KAA8915339.1"/>
    </source>
</evidence>
<accession>A0A642V6J6</accession>
<dbReference type="InterPro" id="IPR036869">
    <property type="entry name" value="J_dom_sf"/>
</dbReference>
<evidence type="ECO:0000256" key="3">
    <source>
        <dbReference type="ARBA" id="ARBA00013571"/>
    </source>
</evidence>
<organism evidence="14 15">
    <name type="scientific">Trichomonascus ciferrii</name>
    <dbReference type="NCBI Taxonomy" id="44093"/>
    <lineage>
        <taxon>Eukaryota</taxon>
        <taxon>Fungi</taxon>
        <taxon>Dikarya</taxon>
        <taxon>Ascomycota</taxon>
        <taxon>Saccharomycotina</taxon>
        <taxon>Dipodascomycetes</taxon>
        <taxon>Dipodascales</taxon>
        <taxon>Trichomonascaceae</taxon>
        <taxon>Trichomonascus</taxon>
        <taxon>Trichomonascus ciferrii complex</taxon>
    </lineage>
</organism>
<dbReference type="Gene3D" id="1.10.287.110">
    <property type="entry name" value="DnaJ domain"/>
    <property type="match status" value="1"/>
</dbReference>
<evidence type="ECO:0000256" key="8">
    <source>
        <dbReference type="ARBA" id="ARBA00023010"/>
    </source>
</evidence>
<evidence type="ECO:0000256" key="4">
    <source>
        <dbReference type="ARBA" id="ARBA00020721"/>
    </source>
</evidence>
<keyword evidence="5" id="KW-0813">Transport</keyword>
<name>A0A642V6J6_9ASCO</name>
<evidence type="ECO:0000256" key="2">
    <source>
        <dbReference type="ARBA" id="ARBA00008817"/>
    </source>
</evidence>
<dbReference type="Proteomes" id="UP000761534">
    <property type="component" value="Unassembled WGS sequence"/>
</dbReference>
<dbReference type="EMBL" id="SWFS01000173">
    <property type="protein sequence ID" value="KAA8915339.1"/>
    <property type="molecule type" value="Genomic_DNA"/>
</dbReference>
<evidence type="ECO:0000256" key="1">
    <source>
        <dbReference type="ARBA" id="ARBA00004637"/>
    </source>
</evidence>
<keyword evidence="7" id="KW-0653">Protein transport</keyword>
<evidence type="ECO:0000256" key="9">
    <source>
        <dbReference type="ARBA" id="ARBA00023128"/>
    </source>
</evidence>
<evidence type="ECO:0000256" key="5">
    <source>
        <dbReference type="ARBA" id="ARBA00022448"/>
    </source>
</evidence>
<dbReference type="PANTHER" id="PTHR12388:SF0">
    <property type="entry name" value="MITOCHONDRIAL IMPORT INNER MEMBRANE TRANSLOCASE SUBUNIT TIM16"/>
    <property type="match status" value="1"/>
</dbReference>
<evidence type="ECO:0000313" key="15">
    <source>
        <dbReference type="Proteomes" id="UP000761534"/>
    </source>
</evidence>
<dbReference type="Pfam" id="PF03656">
    <property type="entry name" value="Pam16"/>
    <property type="match status" value="1"/>
</dbReference>
<comment type="subcellular location">
    <subcellularLocation>
        <location evidence="1">Mitochondrion inner membrane</location>
        <topology evidence="1">Peripheral membrane protein</topology>
    </subcellularLocation>
</comment>
<keyword evidence="6" id="KW-0999">Mitochondrion inner membrane</keyword>
<evidence type="ECO:0000256" key="7">
    <source>
        <dbReference type="ARBA" id="ARBA00022927"/>
    </source>
</evidence>
<dbReference type="GO" id="GO:0030150">
    <property type="term" value="P:protein import into mitochondrial matrix"/>
    <property type="evidence" value="ECO:0007669"/>
    <property type="project" value="InterPro"/>
</dbReference>
<evidence type="ECO:0000256" key="12">
    <source>
        <dbReference type="ARBA" id="ARBA00030422"/>
    </source>
</evidence>
<keyword evidence="8" id="KW-0811">Translocation</keyword>
<dbReference type="OrthoDB" id="10262892at2759"/>
<dbReference type="PANTHER" id="PTHR12388">
    <property type="entry name" value="MITOCHONDRIA ASSOCIATED GRANULOCYTE MACROPHAGE CSF SIGNALING MOLECULE"/>
    <property type="match status" value="1"/>
</dbReference>
<evidence type="ECO:0000256" key="11">
    <source>
        <dbReference type="ARBA" id="ARBA00025080"/>
    </source>
</evidence>
<comment type="function">
    <text evidence="11">Essential component of the PAM complex, a complex required for the translocation of transit peptide-containing proteins from the inner membrane into the mitochondrial matrix in an ATP-dependent manner. In the complex, it is required to regulate activity of mtHSP70 (SSC1) via its interaction with PAM18/TIM14. May act by positioning PAM18/TIM14 in juxtaposition to mtHSP70 at the translocon to maximize ATPase stimulation.</text>
</comment>
<keyword evidence="10" id="KW-0472">Membrane</keyword>
<reference evidence="14" key="1">
    <citation type="journal article" date="2019" name="G3 (Bethesda)">
        <title>Genome Assemblies of Two Rare Opportunistic Yeast Pathogens: Diutina rugosa (syn. Candida rugosa) and Trichomonascus ciferrii (syn. Candida ciferrii).</title>
        <authorList>
            <person name="Mixao V."/>
            <person name="Saus E."/>
            <person name="Hansen A.P."/>
            <person name="Lass-Florl C."/>
            <person name="Gabaldon T."/>
        </authorList>
    </citation>
    <scope>NUCLEOTIDE SEQUENCE</scope>
    <source>
        <strain evidence="14">CBS 4856</strain>
    </source>
</reference>
<dbReference type="InterPro" id="IPR005341">
    <property type="entry name" value="Tim16"/>
</dbReference>
<dbReference type="VEuPathDB" id="FungiDB:TRICI_002523"/>
<gene>
    <name evidence="14" type="ORF">TRICI_002523</name>
</gene>